<comment type="caution">
    <text evidence="1">The sequence shown here is derived from an EMBL/GenBank/DDBJ whole genome shotgun (WGS) entry which is preliminary data.</text>
</comment>
<organism evidence="1 2">
    <name type="scientific">Ambispora gerdemannii</name>
    <dbReference type="NCBI Taxonomy" id="144530"/>
    <lineage>
        <taxon>Eukaryota</taxon>
        <taxon>Fungi</taxon>
        <taxon>Fungi incertae sedis</taxon>
        <taxon>Mucoromycota</taxon>
        <taxon>Glomeromycotina</taxon>
        <taxon>Glomeromycetes</taxon>
        <taxon>Archaeosporales</taxon>
        <taxon>Ambisporaceae</taxon>
        <taxon>Ambispora</taxon>
    </lineage>
</organism>
<dbReference type="EMBL" id="CAJVPL010006838">
    <property type="protein sequence ID" value="CAG8666568.1"/>
    <property type="molecule type" value="Genomic_DNA"/>
</dbReference>
<dbReference type="Proteomes" id="UP000789831">
    <property type="component" value="Unassembled WGS sequence"/>
</dbReference>
<dbReference type="AlphaFoldDB" id="A0A9N9E8D5"/>
<feature type="non-terminal residue" evidence="1">
    <location>
        <position position="1"/>
    </location>
</feature>
<proteinExistence type="predicted"/>
<gene>
    <name evidence="1" type="ORF">AGERDE_LOCUS12065</name>
</gene>
<evidence type="ECO:0000313" key="2">
    <source>
        <dbReference type="Proteomes" id="UP000789831"/>
    </source>
</evidence>
<sequence>MSEPNTTQNTILIPPDLYYKEYWLNTSFQDWSIESFDMFWIQQNPTFHQRQDRAHTSLEGMSGKTVCQHLTTPLGVSEEGWVLPNLMGKRSAMASLIVILSRVYVDRVYYAPRCFRG</sequence>
<keyword evidence="2" id="KW-1185">Reference proteome</keyword>
<dbReference type="OrthoDB" id="2434062at2759"/>
<evidence type="ECO:0000313" key="1">
    <source>
        <dbReference type="EMBL" id="CAG8666568.1"/>
    </source>
</evidence>
<reference evidence="1" key="1">
    <citation type="submission" date="2021-06" db="EMBL/GenBank/DDBJ databases">
        <authorList>
            <person name="Kallberg Y."/>
            <person name="Tangrot J."/>
            <person name="Rosling A."/>
        </authorList>
    </citation>
    <scope>NUCLEOTIDE SEQUENCE</scope>
    <source>
        <strain evidence="1">MT106</strain>
    </source>
</reference>
<protein>
    <submittedName>
        <fullName evidence="1">8824_t:CDS:1</fullName>
    </submittedName>
</protein>
<accession>A0A9N9E8D5</accession>
<name>A0A9N9E8D5_9GLOM</name>